<comment type="caution">
    <text evidence="1">The sequence shown here is derived from an EMBL/GenBank/DDBJ whole genome shotgun (WGS) entry which is preliminary data.</text>
</comment>
<name>X1LW18_9ZZZZ</name>
<accession>X1LW18</accession>
<protein>
    <submittedName>
        <fullName evidence="1">Uncharacterized protein</fullName>
    </submittedName>
</protein>
<dbReference type="AlphaFoldDB" id="X1LW18"/>
<sequence>EFQKISKLASPIHHLLQTLKFTWFVLRTLVLRAK</sequence>
<feature type="non-terminal residue" evidence="1">
    <location>
        <position position="1"/>
    </location>
</feature>
<dbReference type="EMBL" id="BARV01016141">
    <property type="protein sequence ID" value="GAI23577.1"/>
    <property type="molecule type" value="Genomic_DNA"/>
</dbReference>
<evidence type="ECO:0000313" key="1">
    <source>
        <dbReference type="EMBL" id="GAI23577.1"/>
    </source>
</evidence>
<gene>
    <name evidence="1" type="ORF">S06H3_27774</name>
</gene>
<reference evidence="1" key="1">
    <citation type="journal article" date="2014" name="Front. Microbiol.">
        <title>High frequency of phylogenetically diverse reductive dehalogenase-homologous genes in deep subseafloor sedimentary metagenomes.</title>
        <authorList>
            <person name="Kawai M."/>
            <person name="Futagami T."/>
            <person name="Toyoda A."/>
            <person name="Takaki Y."/>
            <person name="Nishi S."/>
            <person name="Hori S."/>
            <person name="Arai W."/>
            <person name="Tsubouchi T."/>
            <person name="Morono Y."/>
            <person name="Uchiyama I."/>
            <person name="Ito T."/>
            <person name="Fujiyama A."/>
            <person name="Inagaki F."/>
            <person name="Takami H."/>
        </authorList>
    </citation>
    <scope>NUCLEOTIDE SEQUENCE</scope>
    <source>
        <strain evidence="1">Expedition CK06-06</strain>
    </source>
</reference>
<organism evidence="1">
    <name type="scientific">marine sediment metagenome</name>
    <dbReference type="NCBI Taxonomy" id="412755"/>
    <lineage>
        <taxon>unclassified sequences</taxon>
        <taxon>metagenomes</taxon>
        <taxon>ecological metagenomes</taxon>
    </lineage>
</organism>
<proteinExistence type="predicted"/>